<comment type="caution">
    <text evidence="2">The sequence shown here is derived from an EMBL/GenBank/DDBJ whole genome shotgun (WGS) entry which is preliminary data.</text>
</comment>
<dbReference type="AlphaFoldDB" id="A0AAN7L000"/>
<gene>
    <name evidence="2" type="ORF">SAY86_014116</name>
</gene>
<accession>A0AAN7L000</accession>
<evidence type="ECO:0000313" key="3">
    <source>
        <dbReference type="Proteomes" id="UP001346149"/>
    </source>
</evidence>
<organism evidence="2 3">
    <name type="scientific">Trapa natans</name>
    <name type="common">Water chestnut</name>
    <dbReference type="NCBI Taxonomy" id="22666"/>
    <lineage>
        <taxon>Eukaryota</taxon>
        <taxon>Viridiplantae</taxon>
        <taxon>Streptophyta</taxon>
        <taxon>Embryophyta</taxon>
        <taxon>Tracheophyta</taxon>
        <taxon>Spermatophyta</taxon>
        <taxon>Magnoliopsida</taxon>
        <taxon>eudicotyledons</taxon>
        <taxon>Gunneridae</taxon>
        <taxon>Pentapetalae</taxon>
        <taxon>rosids</taxon>
        <taxon>malvids</taxon>
        <taxon>Myrtales</taxon>
        <taxon>Lythraceae</taxon>
        <taxon>Trapa</taxon>
    </lineage>
</organism>
<dbReference type="Proteomes" id="UP001346149">
    <property type="component" value="Unassembled WGS sequence"/>
</dbReference>
<evidence type="ECO:0000256" key="1">
    <source>
        <dbReference type="SAM" id="MobiDB-lite"/>
    </source>
</evidence>
<feature type="region of interest" description="Disordered" evidence="1">
    <location>
        <begin position="75"/>
        <end position="107"/>
    </location>
</feature>
<protein>
    <submittedName>
        <fullName evidence="2">Uncharacterized protein</fullName>
    </submittedName>
</protein>
<keyword evidence="3" id="KW-1185">Reference proteome</keyword>
<feature type="compositionally biased region" description="Polar residues" evidence="1">
    <location>
        <begin position="76"/>
        <end position="85"/>
    </location>
</feature>
<name>A0AAN7L000_TRANT</name>
<proteinExistence type="predicted"/>
<sequence>MQSFNGELNAEFSHECNKCPYGTTGRAYRISNCSRSYHTAEARDSSDSPRNFYINKERMNFLGMFLSELLGRASPADTSTSTNHVDINKSLHRKKVEARFTANPDAP</sequence>
<reference evidence="2 3" key="1">
    <citation type="journal article" date="2023" name="Hortic Res">
        <title>Pangenome of water caltrop reveals structural variations and asymmetric subgenome divergence after allopolyploidization.</title>
        <authorList>
            <person name="Zhang X."/>
            <person name="Chen Y."/>
            <person name="Wang L."/>
            <person name="Yuan Y."/>
            <person name="Fang M."/>
            <person name="Shi L."/>
            <person name="Lu R."/>
            <person name="Comes H.P."/>
            <person name="Ma Y."/>
            <person name="Chen Y."/>
            <person name="Huang G."/>
            <person name="Zhou Y."/>
            <person name="Zheng Z."/>
            <person name="Qiu Y."/>
        </authorList>
    </citation>
    <scope>NUCLEOTIDE SEQUENCE [LARGE SCALE GENOMIC DNA]</scope>
    <source>
        <strain evidence="2">F231</strain>
    </source>
</reference>
<dbReference type="EMBL" id="JAXQNO010000020">
    <property type="protein sequence ID" value="KAK4772341.1"/>
    <property type="molecule type" value="Genomic_DNA"/>
</dbReference>
<evidence type="ECO:0000313" key="2">
    <source>
        <dbReference type="EMBL" id="KAK4772341.1"/>
    </source>
</evidence>